<accession>A0ACB9AIV3</accession>
<evidence type="ECO:0000313" key="1">
    <source>
        <dbReference type="EMBL" id="KAI3709554.1"/>
    </source>
</evidence>
<proteinExistence type="predicted"/>
<dbReference type="EMBL" id="CM042015">
    <property type="protein sequence ID" value="KAI3709554.1"/>
    <property type="molecule type" value="Genomic_DNA"/>
</dbReference>
<sequence>MSLLKVLRLQLSDSGLAISDNRELYSNNITGEIPDDRGTLAKSMIFQLFCTFSMCDHQAMDRAHRLGQRKVVNVHCSTPLIEPNTTSPLNTQALSF</sequence>
<organism evidence="1 2">
    <name type="scientific">Cichorium intybus</name>
    <name type="common">Chicory</name>
    <dbReference type="NCBI Taxonomy" id="13427"/>
    <lineage>
        <taxon>Eukaryota</taxon>
        <taxon>Viridiplantae</taxon>
        <taxon>Streptophyta</taxon>
        <taxon>Embryophyta</taxon>
        <taxon>Tracheophyta</taxon>
        <taxon>Spermatophyta</taxon>
        <taxon>Magnoliopsida</taxon>
        <taxon>eudicotyledons</taxon>
        <taxon>Gunneridae</taxon>
        <taxon>Pentapetalae</taxon>
        <taxon>asterids</taxon>
        <taxon>campanulids</taxon>
        <taxon>Asterales</taxon>
        <taxon>Asteraceae</taxon>
        <taxon>Cichorioideae</taxon>
        <taxon>Cichorieae</taxon>
        <taxon>Cichoriinae</taxon>
        <taxon>Cichorium</taxon>
    </lineage>
</organism>
<name>A0ACB9AIV3_CICIN</name>
<evidence type="ECO:0000313" key="2">
    <source>
        <dbReference type="Proteomes" id="UP001055811"/>
    </source>
</evidence>
<keyword evidence="2" id="KW-1185">Reference proteome</keyword>
<comment type="caution">
    <text evidence="1">The sequence shown here is derived from an EMBL/GenBank/DDBJ whole genome shotgun (WGS) entry which is preliminary data.</text>
</comment>
<reference evidence="2" key="1">
    <citation type="journal article" date="2022" name="Mol. Ecol. Resour.">
        <title>The genomes of chicory, endive, great burdock and yacon provide insights into Asteraceae palaeo-polyploidization history and plant inulin production.</title>
        <authorList>
            <person name="Fan W."/>
            <person name="Wang S."/>
            <person name="Wang H."/>
            <person name="Wang A."/>
            <person name="Jiang F."/>
            <person name="Liu H."/>
            <person name="Zhao H."/>
            <person name="Xu D."/>
            <person name="Zhang Y."/>
        </authorList>
    </citation>
    <scope>NUCLEOTIDE SEQUENCE [LARGE SCALE GENOMIC DNA]</scope>
    <source>
        <strain evidence="2">cv. Punajuju</strain>
    </source>
</reference>
<dbReference type="Proteomes" id="UP001055811">
    <property type="component" value="Linkage Group LG07"/>
</dbReference>
<protein>
    <submittedName>
        <fullName evidence="1">Uncharacterized protein</fullName>
    </submittedName>
</protein>
<reference evidence="1 2" key="2">
    <citation type="journal article" date="2022" name="Mol. Ecol. Resour.">
        <title>The genomes of chicory, endive, great burdock and yacon provide insights into Asteraceae paleo-polyploidization history and plant inulin production.</title>
        <authorList>
            <person name="Fan W."/>
            <person name="Wang S."/>
            <person name="Wang H."/>
            <person name="Wang A."/>
            <person name="Jiang F."/>
            <person name="Liu H."/>
            <person name="Zhao H."/>
            <person name="Xu D."/>
            <person name="Zhang Y."/>
        </authorList>
    </citation>
    <scope>NUCLEOTIDE SEQUENCE [LARGE SCALE GENOMIC DNA]</scope>
    <source>
        <strain evidence="2">cv. Punajuju</strain>
        <tissue evidence="1">Leaves</tissue>
    </source>
</reference>
<gene>
    <name evidence="1" type="ORF">L2E82_39318</name>
</gene>